<dbReference type="RefSeq" id="WP_114641773.1">
    <property type="nucleotide sequence ID" value="NZ_JAACIO010000007.1"/>
</dbReference>
<accession>A0ABX9KIN6</accession>
<dbReference type="GO" id="GO:0006508">
    <property type="term" value="P:proteolysis"/>
    <property type="evidence" value="ECO:0007669"/>
    <property type="project" value="UniProtKB-KW"/>
</dbReference>
<dbReference type="GO" id="GO:0008233">
    <property type="term" value="F:peptidase activity"/>
    <property type="evidence" value="ECO:0007669"/>
    <property type="project" value="UniProtKB-KW"/>
</dbReference>
<feature type="coiled-coil region" evidence="4">
    <location>
        <begin position="173"/>
        <end position="202"/>
    </location>
</feature>
<evidence type="ECO:0000259" key="5">
    <source>
        <dbReference type="Pfam" id="PF04586"/>
    </source>
</evidence>
<name>A0ABX9KIN6_9FUSO</name>
<dbReference type="Proteomes" id="UP000263486">
    <property type="component" value="Unassembled WGS sequence"/>
</dbReference>
<protein>
    <submittedName>
        <fullName evidence="6">HK97 family phage prohead protease</fullName>
    </submittedName>
</protein>
<dbReference type="NCBIfam" id="TIGR01543">
    <property type="entry name" value="proheadase_HK97"/>
    <property type="match status" value="1"/>
</dbReference>
<keyword evidence="4" id="KW-0175">Coiled coil</keyword>
<evidence type="ECO:0000256" key="3">
    <source>
        <dbReference type="ARBA" id="ARBA00022801"/>
    </source>
</evidence>
<evidence type="ECO:0000313" key="6">
    <source>
        <dbReference type="EMBL" id="REI42089.1"/>
    </source>
</evidence>
<dbReference type="EMBL" id="QUAJ01000006">
    <property type="protein sequence ID" value="REI42089.1"/>
    <property type="molecule type" value="Genomic_DNA"/>
</dbReference>
<dbReference type="InterPro" id="IPR054613">
    <property type="entry name" value="Peptidase_S78_dom"/>
</dbReference>
<sequence>MKKDAKREIRTANQYEIREINTEDKKKVVIEGYFAKFNNPTELWDGFIEIIASGAFDDTIADGHNIFMLYHHDWHKPLASTKTGLLELEVDNVGLKFKATINSNLSYAKDVIELVNDGLIQGCSFGFECLDEDNIYDRGTDVNTRTLRKVNLFEGSVLCIPAYDDTTVFTRAKQILAGEKNKLQEERELEELKVDLELYKLI</sequence>
<keyword evidence="1" id="KW-1188">Viral release from host cell</keyword>
<reference evidence="6 7" key="1">
    <citation type="submission" date="2018-08" db="EMBL/GenBank/DDBJ databases">
        <title>Draft genome sequence of Psychrilyobacter sp. strain SD5 isolated from Black Sea water.</title>
        <authorList>
            <person name="Yadav S."/>
            <person name="Villanueva L."/>
            <person name="Damste J.S.S."/>
        </authorList>
    </citation>
    <scope>NUCLEOTIDE SEQUENCE [LARGE SCALE GENOMIC DNA]</scope>
    <source>
        <strain evidence="6 7">SD5</strain>
    </source>
</reference>
<evidence type="ECO:0000256" key="2">
    <source>
        <dbReference type="ARBA" id="ARBA00022670"/>
    </source>
</evidence>
<evidence type="ECO:0000256" key="4">
    <source>
        <dbReference type="SAM" id="Coils"/>
    </source>
</evidence>
<keyword evidence="7" id="KW-1185">Reference proteome</keyword>
<dbReference type="Pfam" id="PF04586">
    <property type="entry name" value="Peptidase_S78"/>
    <property type="match status" value="1"/>
</dbReference>
<gene>
    <name evidence="6" type="ORF">DYH56_05045</name>
</gene>
<proteinExistence type="predicted"/>
<dbReference type="InterPro" id="IPR006433">
    <property type="entry name" value="Prohead_protease"/>
</dbReference>
<keyword evidence="2 6" id="KW-0645">Protease</keyword>
<keyword evidence="3" id="KW-0378">Hydrolase</keyword>
<feature type="domain" description="Prohead serine protease" evidence="5">
    <location>
        <begin position="15"/>
        <end position="176"/>
    </location>
</feature>
<comment type="caution">
    <text evidence="6">The sequence shown here is derived from an EMBL/GenBank/DDBJ whole genome shotgun (WGS) entry which is preliminary data.</text>
</comment>
<evidence type="ECO:0000313" key="7">
    <source>
        <dbReference type="Proteomes" id="UP000263486"/>
    </source>
</evidence>
<organism evidence="6 7">
    <name type="scientific">Psychrilyobacter piezotolerans</name>
    <dbReference type="NCBI Taxonomy" id="2293438"/>
    <lineage>
        <taxon>Bacteria</taxon>
        <taxon>Fusobacteriati</taxon>
        <taxon>Fusobacteriota</taxon>
        <taxon>Fusobacteriia</taxon>
        <taxon>Fusobacteriales</taxon>
        <taxon>Fusobacteriaceae</taxon>
        <taxon>Psychrilyobacter</taxon>
    </lineage>
</organism>
<evidence type="ECO:0000256" key="1">
    <source>
        <dbReference type="ARBA" id="ARBA00022612"/>
    </source>
</evidence>